<dbReference type="Ensembl" id="ENSEBUT00000019907.1">
    <property type="protein sequence ID" value="ENSEBUP00000019331.1"/>
    <property type="gene ID" value="ENSEBUG00000012011.1"/>
</dbReference>
<feature type="compositionally biased region" description="Polar residues" evidence="1">
    <location>
        <begin position="536"/>
        <end position="552"/>
    </location>
</feature>
<feature type="domain" description="Tudor" evidence="2">
    <location>
        <begin position="163"/>
        <end position="222"/>
    </location>
</feature>
<protein>
    <recommendedName>
        <fullName evidence="2">Tudor domain-containing protein</fullName>
    </recommendedName>
</protein>
<dbReference type="CDD" id="cd20379">
    <property type="entry name" value="Tudor_dTUD-like"/>
    <property type="match status" value="1"/>
</dbReference>
<dbReference type="SMART" id="SM00333">
    <property type="entry name" value="TUDOR"/>
    <property type="match status" value="1"/>
</dbReference>
<dbReference type="Pfam" id="PF00567">
    <property type="entry name" value="TUDOR"/>
    <property type="match status" value="1"/>
</dbReference>
<reference evidence="3" key="1">
    <citation type="submission" date="2025-08" db="UniProtKB">
        <authorList>
            <consortium name="Ensembl"/>
        </authorList>
    </citation>
    <scope>IDENTIFICATION</scope>
</reference>
<dbReference type="SUPFAM" id="SSF63748">
    <property type="entry name" value="Tudor/PWWP/MBT"/>
    <property type="match status" value="1"/>
</dbReference>
<evidence type="ECO:0000313" key="3">
    <source>
        <dbReference type="Ensembl" id="ENSEBUP00000019331.1"/>
    </source>
</evidence>
<dbReference type="PROSITE" id="PS50304">
    <property type="entry name" value="TUDOR"/>
    <property type="match status" value="1"/>
</dbReference>
<dbReference type="FunFam" id="2.30.30.140:FF:000018">
    <property type="entry name" value="Serine/threonine-protein kinase 31"/>
    <property type="match status" value="1"/>
</dbReference>
<dbReference type="PANTHER" id="PTHR16442">
    <property type="entry name" value="RING FINGER PROTEIN 17"/>
    <property type="match status" value="1"/>
</dbReference>
<dbReference type="PANTHER" id="PTHR16442:SF1">
    <property type="entry name" value="RING FINGER PROTEIN 17"/>
    <property type="match status" value="1"/>
</dbReference>
<keyword evidence="4" id="KW-1185">Reference proteome</keyword>
<dbReference type="InterPro" id="IPR035437">
    <property type="entry name" value="SNase_OB-fold_sf"/>
</dbReference>
<proteinExistence type="predicted"/>
<dbReference type="GeneTree" id="ENSGT00940000157559"/>
<dbReference type="Gene3D" id="2.30.30.140">
    <property type="match status" value="1"/>
</dbReference>
<evidence type="ECO:0000259" key="2">
    <source>
        <dbReference type="PROSITE" id="PS50304"/>
    </source>
</evidence>
<dbReference type="Proteomes" id="UP000694388">
    <property type="component" value="Unplaced"/>
</dbReference>
<name>A0A8C4QTP8_EPTBU</name>
<evidence type="ECO:0000256" key="1">
    <source>
        <dbReference type="SAM" id="MobiDB-lite"/>
    </source>
</evidence>
<dbReference type="InterPro" id="IPR002999">
    <property type="entry name" value="Tudor"/>
</dbReference>
<evidence type="ECO:0000313" key="4">
    <source>
        <dbReference type="Proteomes" id="UP000694388"/>
    </source>
</evidence>
<organism evidence="3 4">
    <name type="scientific">Eptatretus burgeri</name>
    <name type="common">Inshore hagfish</name>
    <dbReference type="NCBI Taxonomy" id="7764"/>
    <lineage>
        <taxon>Eukaryota</taxon>
        <taxon>Metazoa</taxon>
        <taxon>Chordata</taxon>
        <taxon>Craniata</taxon>
        <taxon>Vertebrata</taxon>
        <taxon>Cyclostomata</taxon>
        <taxon>Myxini</taxon>
        <taxon>Myxiniformes</taxon>
        <taxon>Myxinidae</taxon>
        <taxon>Eptatretinae</taxon>
        <taxon>Eptatretus</taxon>
    </lineage>
</organism>
<sequence>MTGSNSRPEDLKPATFTWSVWNSETCALFKNMVLGNIVHLMKFGYGATGELLVDLRRPPFSLEDNLPLSIRDALVLLHVCRFKTPLSVPSPPTPASLQCIAPPIPLCLFQWFDVVICHVQKLSLFFIHKLEFETNTVFHNMMLKLQEFGDRRSSQHGWASVGPHFVGLHCAARFPSDNGWYRARIIDVLSGNKVKVQYVDYGNVEVIPASELQELPNEFCNLPEQAVCCCLYGVVSGGRKEAQMMMAFDDRLLACYVKGVRKDGVWKVELFNLCHDGDSSCLNSVFRAKYQDQKARFAESQVMLETGEMVCPSQAKITIMKRAAPDFTDYEEDSKDLDNREDSTLLADGVASQAKITILKRAPPDATNYEDVKTLDNLQNSTLLADGVTFSNSLYQANENVDPYGFEFARSEDQPVLTRRDKTGFNKPLPEVPEDVSPLPLLVKNTFETNGEEGTMIAFFQKKSQTQSLEAQIKFMASLSQSYVGSSNEARGTQSGSWHRVRVSHVESPSHFCVQSESWCDGALERMQKTLRSDTKAQSTNNDNPDTPTGSLPLTEGLLYSAVSFQQNALVRVQIKHVDDDGKIELTATKAVTFRPVSDFSSTSSGR</sequence>
<dbReference type="AlphaFoldDB" id="A0A8C4QTP8"/>
<accession>A0A8C4QTP8</accession>
<reference evidence="3" key="2">
    <citation type="submission" date="2025-09" db="UniProtKB">
        <authorList>
            <consortium name="Ensembl"/>
        </authorList>
    </citation>
    <scope>IDENTIFICATION</scope>
</reference>
<dbReference type="Gene3D" id="2.40.50.90">
    <property type="match status" value="1"/>
</dbReference>
<feature type="region of interest" description="Disordered" evidence="1">
    <location>
        <begin position="531"/>
        <end position="553"/>
    </location>
</feature>